<name>A0A9W9IWW8_9EURO</name>
<dbReference type="Proteomes" id="UP001150942">
    <property type="component" value="Unassembled WGS sequence"/>
</dbReference>
<dbReference type="PANTHER" id="PTHR35870">
    <property type="entry name" value="PROTEIN, PUTATIVE (AFU_ORTHOLOGUE AFUA_5G03330)-RELATED"/>
    <property type="match status" value="1"/>
</dbReference>
<protein>
    <recommendedName>
        <fullName evidence="4">HypA</fullName>
    </recommendedName>
</protein>
<reference evidence="2" key="2">
    <citation type="journal article" date="2023" name="IMA Fungus">
        <title>Comparative genomic study of the Penicillium genus elucidates a diverse pangenome and 15 lateral gene transfer events.</title>
        <authorList>
            <person name="Petersen C."/>
            <person name="Sorensen T."/>
            <person name="Nielsen M.R."/>
            <person name="Sondergaard T.E."/>
            <person name="Sorensen J.L."/>
            <person name="Fitzpatrick D.A."/>
            <person name="Frisvad J.C."/>
            <person name="Nielsen K.L."/>
        </authorList>
    </citation>
    <scope>NUCLEOTIDE SEQUENCE</scope>
    <source>
        <strain evidence="2">IBT 20477</strain>
    </source>
</reference>
<evidence type="ECO:0000256" key="1">
    <source>
        <dbReference type="ARBA" id="ARBA00023002"/>
    </source>
</evidence>
<dbReference type="OrthoDB" id="10004862at2759"/>
<keyword evidence="3" id="KW-1185">Reference proteome</keyword>
<reference evidence="2" key="1">
    <citation type="submission" date="2022-11" db="EMBL/GenBank/DDBJ databases">
        <authorList>
            <person name="Petersen C."/>
        </authorList>
    </citation>
    <scope>NUCLEOTIDE SEQUENCE</scope>
    <source>
        <strain evidence="2">IBT 20477</strain>
    </source>
</reference>
<organism evidence="2 3">
    <name type="scientific">Penicillium cf. viridicatum</name>
    <dbReference type="NCBI Taxonomy" id="2972119"/>
    <lineage>
        <taxon>Eukaryota</taxon>
        <taxon>Fungi</taxon>
        <taxon>Dikarya</taxon>
        <taxon>Ascomycota</taxon>
        <taxon>Pezizomycotina</taxon>
        <taxon>Eurotiomycetes</taxon>
        <taxon>Eurotiomycetidae</taxon>
        <taxon>Eurotiales</taxon>
        <taxon>Aspergillaceae</taxon>
        <taxon>Penicillium</taxon>
    </lineage>
</organism>
<gene>
    <name evidence="2" type="ORF">N7449_011009</name>
</gene>
<comment type="caution">
    <text evidence="2">The sequence shown here is derived from an EMBL/GenBank/DDBJ whole genome shotgun (WGS) entry which is preliminary data.</text>
</comment>
<dbReference type="Pfam" id="PF14027">
    <property type="entry name" value="Questin_oxidase"/>
    <property type="match status" value="1"/>
</dbReference>
<keyword evidence="1" id="KW-0560">Oxidoreductase</keyword>
<sequence length="499" mass="57055">MALELESTSHFRFHPVNNAGLRHAKNLTQESSRMLEQVLEENHNNHHIFTTTEDHKGVYFHNHIVHHDITVWALGGKPETIRSQHDRNSLYQREAFTIQDTLVNDLSDPLVFKRCLGREENFMNFCRFFEHEINRIGYQAVIQKYLVNGTALADDILCRIYMGYVHGIIHIGMALEFKQARLLAEGFAQACVHHDWWYTDYLTSAEKLSKQQVEPALPLSTCVDMARSNEKIRTCSSAYYHLQKRKITREMCLDLEPSRDGVLKNAAPELTRLAARYRVDPHDLERATAELQNTAGVENRETVSSFASTQADLRTRSTLVYLTAGAQRPPYICAFDFFLLHSVTSSIGHTMFLAEPSLSNEQKARLLEYTGRVYLMSYASQGAPELRLDWLASHLSKLPNQGWDEVFDRACYHEDDGHMAKLIRCMAHSQDTSKPYNHLPEFRVKQPVFLTAGIAAIDSASLKPMDGTKHFDFVRGAGFAEAWERFPKREKPASLSAHL</sequence>
<dbReference type="GO" id="GO:0016491">
    <property type="term" value="F:oxidoreductase activity"/>
    <property type="evidence" value="ECO:0007669"/>
    <property type="project" value="UniProtKB-KW"/>
</dbReference>
<evidence type="ECO:0000313" key="3">
    <source>
        <dbReference type="Proteomes" id="UP001150942"/>
    </source>
</evidence>
<dbReference type="EMBL" id="JAPQKQ010000008">
    <property type="protein sequence ID" value="KAJ5186245.1"/>
    <property type="molecule type" value="Genomic_DNA"/>
</dbReference>
<evidence type="ECO:0008006" key="4">
    <source>
        <dbReference type="Google" id="ProtNLM"/>
    </source>
</evidence>
<dbReference type="InterPro" id="IPR025337">
    <property type="entry name" value="Questin_oxidase-like"/>
</dbReference>
<dbReference type="AlphaFoldDB" id="A0A9W9IWW8"/>
<dbReference type="PANTHER" id="PTHR35870:SF1">
    <property type="entry name" value="PROTEIN, PUTATIVE (AFU_ORTHOLOGUE AFUA_5G03330)-RELATED"/>
    <property type="match status" value="1"/>
</dbReference>
<evidence type="ECO:0000313" key="2">
    <source>
        <dbReference type="EMBL" id="KAJ5186245.1"/>
    </source>
</evidence>
<accession>A0A9W9IWW8</accession>
<proteinExistence type="predicted"/>